<dbReference type="FunFam" id="3.80.10.10:FF:000269">
    <property type="entry name" value="Piriformospora indica-insensitive protein 2"/>
    <property type="match status" value="1"/>
</dbReference>
<sequence>MPSSPPTTSTSFSLLLIILCFACVSFPRAATPTRDRGEASSLQATSTSMDTTERETLFQLLEAVSSDRDWRVTNPDPCSPGSSWPGIECSAGKDGIPHVARLDFGTPLNPTCNDAATFPPQLFHLPYLQSAFFFACFRTKTTTLAAAAPYMANATALQQLGLKSNPALTGTIPPEISSMRSLEVLTLSQNHLQGAIPEAISSLTSLEHLDLSYNHLTGSIPIRVGSLRNLLGLDLSYNQLTGPIPTSLGHMGALQKLDLSSNALTGGIPESMENLGSLSFLALSNNKLRGPFPGGLPKMGNLQYFLMDDNPMAVELPQQLGRLARLQELRLADSGYWGPIPDSFSRLANLTTLALQNNRLSGGIPTGLGGLRRMYHLNLSRNMLGGVVPFDQGFLRRLGGNLDLSGNPGLCMNRSEGLEGVKVGVGVCDDHHHHDGDGNSNREASVGRSHGVSSVPVSLHGLLVGFLGTWGFCSSLF</sequence>
<keyword evidence="6" id="KW-0472">Membrane</keyword>
<dbReference type="SUPFAM" id="SSF52058">
    <property type="entry name" value="L domain-like"/>
    <property type="match status" value="1"/>
</dbReference>
<proteinExistence type="predicted"/>
<evidence type="ECO:0000313" key="10">
    <source>
        <dbReference type="EMBL" id="JAT50390.1"/>
    </source>
</evidence>
<gene>
    <name evidence="10" type="primary">TMM_3</name>
    <name evidence="10" type="ORF">g.42282</name>
</gene>
<dbReference type="EMBL" id="GDJX01017546">
    <property type="protein sequence ID" value="JAT50390.1"/>
    <property type="molecule type" value="Transcribed_RNA"/>
</dbReference>
<feature type="region of interest" description="Disordered" evidence="8">
    <location>
        <begin position="31"/>
        <end position="50"/>
    </location>
</feature>
<dbReference type="PRINTS" id="PR00019">
    <property type="entry name" value="LEURICHRPT"/>
</dbReference>
<evidence type="ECO:0000256" key="6">
    <source>
        <dbReference type="ARBA" id="ARBA00023136"/>
    </source>
</evidence>
<evidence type="ECO:0000256" key="9">
    <source>
        <dbReference type="SAM" id="SignalP"/>
    </source>
</evidence>
<dbReference type="FunFam" id="3.80.10.10:FF:000383">
    <property type="entry name" value="Leucine-rich repeat receptor protein kinase EMS1"/>
    <property type="match status" value="1"/>
</dbReference>
<keyword evidence="4 9" id="KW-0732">Signal</keyword>
<dbReference type="PANTHER" id="PTHR48010:SF5">
    <property type="entry name" value="PROTEIN TOO MANY MOUTHS"/>
    <property type="match status" value="1"/>
</dbReference>
<keyword evidence="2" id="KW-1003">Cell membrane</keyword>
<dbReference type="Pfam" id="PF13855">
    <property type="entry name" value="LRR_8"/>
    <property type="match status" value="3"/>
</dbReference>
<keyword evidence="7" id="KW-0325">Glycoprotein</keyword>
<dbReference type="InterPro" id="IPR001611">
    <property type="entry name" value="Leu-rich_rpt"/>
</dbReference>
<evidence type="ECO:0000256" key="1">
    <source>
        <dbReference type="ARBA" id="ARBA00004236"/>
    </source>
</evidence>
<evidence type="ECO:0000256" key="5">
    <source>
        <dbReference type="ARBA" id="ARBA00022737"/>
    </source>
</evidence>
<dbReference type="InterPro" id="IPR003591">
    <property type="entry name" value="Leu-rich_rpt_typical-subtyp"/>
</dbReference>
<evidence type="ECO:0000256" key="2">
    <source>
        <dbReference type="ARBA" id="ARBA00022475"/>
    </source>
</evidence>
<keyword evidence="5" id="KW-0677">Repeat</keyword>
<dbReference type="Gene3D" id="3.80.10.10">
    <property type="entry name" value="Ribonuclease Inhibitor"/>
    <property type="match status" value="3"/>
</dbReference>
<organism evidence="10">
    <name type="scientific">Anthurium amnicola</name>
    <dbReference type="NCBI Taxonomy" id="1678845"/>
    <lineage>
        <taxon>Eukaryota</taxon>
        <taxon>Viridiplantae</taxon>
        <taxon>Streptophyta</taxon>
        <taxon>Embryophyta</taxon>
        <taxon>Tracheophyta</taxon>
        <taxon>Spermatophyta</taxon>
        <taxon>Magnoliopsida</taxon>
        <taxon>Liliopsida</taxon>
        <taxon>Araceae</taxon>
        <taxon>Pothoideae</taxon>
        <taxon>Potheae</taxon>
        <taxon>Anthurium</taxon>
    </lineage>
</organism>
<feature type="chain" id="PRO_5008899972" evidence="9">
    <location>
        <begin position="30"/>
        <end position="477"/>
    </location>
</feature>
<dbReference type="PANTHER" id="PTHR48010">
    <property type="entry name" value="OS05G0588300 PROTEIN"/>
    <property type="match status" value="1"/>
</dbReference>
<evidence type="ECO:0000256" key="4">
    <source>
        <dbReference type="ARBA" id="ARBA00022729"/>
    </source>
</evidence>
<name>A0A1D1Y6Z7_9ARAE</name>
<reference evidence="10" key="1">
    <citation type="submission" date="2015-07" db="EMBL/GenBank/DDBJ databases">
        <title>Transcriptome Assembly of Anthurium amnicola.</title>
        <authorList>
            <person name="Suzuki J."/>
        </authorList>
    </citation>
    <scope>NUCLEOTIDE SEQUENCE</scope>
</reference>
<protein>
    <submittedName>
        <fullName evidence="10">Protein TOO MANY MOUTHS</fullName>
    </submittedName>
</protein>
<dbReference type="GO" id="GO:0051707">
    <property type="term" value="P:response to other organism"/>
    <property type="evidence" value="ECO:0007669"/>
    <property type="project" value="UniProtKB-ARBA"/>
</dbReference>
<dbReference type="InterPro" id="IPR050994">
    <property type="entry name" value="At_inactive_RLKs"/>
</dbReference>
<dbReference type="InterPro" id="IPR032675">
    <property type="entry name" value="LRR_dom_sf"/>
</dbReference>
<evidence type="ECO:0000256" key="8">
    <source>
        <dbReference type="SAM" id="MobiDB-lite"/>
    </source>
</evidence>
<keyword evidence="3" id="KW-0433">Leucine-rich repeat</keyword>
<dbReference type="GO" id="GO:0005886">
    <property type="term" value="C:plasma membrane"/>
    <property type="evidence" value="ECO:0007669"/>
    <property type="project" value="UniProtKB-SubCell"/>
</dbReference>
<evidence type="ECO:0000256" key="7">
    <source>
        <dbReference type="ARBA" id="ARBA00023180"/>
    </source>
</evidence>
<comment type="subcellular location">
    <subcellularLocation>
        <location evidence="1">Cell membrane</location>
    </subcellularLocation>
</comment>
<feature type="compositionally biased region" description="Polar residues" evidence="8">
    <location>
        <begin position="40"/>
        <end position="50"/>
    </location>
</feature>
<accession>A0A1D1Y6Z7</accession>
<dbReference type="AlphaFoldDB" id="A0A1D1Y6Z7"/>
<feature type="signal peptide" evidence="9">
    <location>
        <begin position="1"/>
        <end position="29"/>
    </location>
</feature>
<dbReference type="SMART" id="SM00369">
    <property type="entry name" value="LRR_TYP"/>
    <property type="match status" value="4"/>
</dbReference>
<dbReference type="FunFam" id="3.80.10.10:FF:000041">
    <property type="entry name" value="LRR receptor-like serine/threonine-protein kinase ERECTA"/>
    <property type="match status" value="1"/>
</dbReference>
<evidence type="ECO:0000256" key="3">
    <source>
        <dbReference type="ARBA" id="ARBA00022614"/>
    </source>
</evidence>